<dbReference type="InterPro" id="IPR002559">
    <property type="entry name" value="Transposase_11"/>
</dbReference>
<dbReference type="GO" id="GO:0006313">
    <property type="term" value="P:DNA transposition"/>
    <property type="evidence" value="ECO:0007669"/>
    <property type="project" value="InterPro"/>
</dbReference>
<dbReference type="GO" id="GO:0004803">
    <property type="term" value="F:transposase activity"/>
    <property type="evidence" value="ECO:0007669"/>
    <property type="project" value="InterPro"/>
</dbReference>
<comment type="caution">
    <text evidence="2">The sequence shown here is derived from an EMBL/GenBank/DDBJ whole genome shotgun (WGS) entry which is preliminary data.</text>
</comment>
<evidence type="ECO:0000313" key="3">
    <source>
        <dbReference type="Proteomes" id="UP000189670"/>
    </source>
</evidence>
<dbReference type="Pfam" id="PF01609">
    <property type="entry name" value="DDE_Tnp_1"/>
    <property type="match status" value="1"/>
</dbReference>
<feature type="domain" description="Transposase IS4-like" evidence="1">
    <location>
        <begin position="165"/>
        <end position="362"/>
    </location>
</feature>
<reference evidence="3" key="1">
    <citation type="submission" date="2012-11" db="EMBL/GenBank/DDBJ databases">
        <authorList>
            <person name="Lucero-Rivera Y.E."/>
            <person name="Tovar-Ramirez D."/>
        </authorList>
    </citation>
    <scope>NUCLEOTIDE SEQUENCE [LARGE SCALE GENOMIC DNA]</scope>
    <source>
        <strain evidence="3">Araruama</strain>
    </source>
</reference>
<dbReference type="EMBL" id="ATBP01000250">
    <property type="protein sequence ID" value="ETR71591.1"/>
    <property type="molecule type" value="Genomic_DNA"/>
</dbReference>
<organism evidence="2 3">
    <name type="scientific">Candidatus Magnetoglobus multicellularis str. Araruama</name>
    <dbReference type="NCBI Taxonomy" id="890399"/>
    <lineage>
        <taxon>Bacteria</taxon>
        <taxon>Pseudomonadati</taxon>
        <taxon>Thermodesulfobacteriota</taxon>
        <taxon>Desulfobacteria</taxon>
        <taxon>Desulfobacterales</taxon>
        <taxon>Desulfobacteraceae</taxon>
        <taxon>Candidatus Magnetoglobus</taxon>
    </lineage>
</organism>
<evidence type="ECO:0000259" key="1">
    <source>
        <dbReference type="Pfam" id="PF01609"/>
    </source>
</evidence>
<gene>
    <name evidence="2" type="ORF">OMM_02379</name>
</gene>
<proteinExistence type="predicted"/>
<name>A0A1V1P9R4_9BACT</name>
<dbReference type="GO" id="GO:0003677">
    <property type="term" value="F:DNA binding"/>
    <property type="evidence" value="ECO:0007669"/>
    <property type="project" value="InterPro"/>
</dbReference>
<protein>
    <submittedName>
        <fullName evidence="2">Transposase</fullName>
    </submittedName>
</protein>
<accession>A0A1V1P9R4</accession>
<dbReference type="Proteomes" id="UP000189670">
    <property type="component" value="Unassembled WGS sequence"/>
</dbReference>
<evidence type="ECO:0000313" key="2">
    <source>
        <dbReference type="EMBL" id="ETR71591.1"/>
    </source>
</evidence>
<dbReference type="AlphaFoldDB" id="A0A1V1P9R4"/>
<sequence>MVKKSNLKVNLSFSRLVKCLAYKKVTISNPGALIIAPFLEQLGVVEALQTYGPKSYLSSDITNNIIVNTLRIIVGFPSIQDYSMNSDRNVAVAAGLSLNPKKSRFYDSFDDLRFNHLQKLRNDASCRAKELCIFDGNEIAVDYHCDPSDSRYPTDKSITKSPDKKGDIVYAHRPQIIWDSITNTIINIAYCEGRSRAPTALYKFCEENLFKVIDQDVLKEIYADSEYTGEKQLVYLSIRSEANITMCLKQNPKIKKWKEQTIKGDQWEDYGKEYRISSQDFILPETGKKSRFVVKQNKETNVTRCFGSTHTDYSPHKILDSYHLRWPVETGIKDLIENYFLNKPTGTSPEKIELHYYCIMLARLTIDYFCLKLCNPNWRSPEGWRCVLSTIRNTIFSNQSCELSVNDDGDFLLTYLDGDRHGIKTQVSKMLRERKDIGLNKVSWWGNRGIQIEIKDQYNL</sequence>